<dbReference type="Proteomes" id="UP000835052">
    <property type="component" value="Unassembled WGS sequence"/>
</dbReference>
<reference evidence="3" key="1">
    <citation type="submission" date="2020-10" db="EMBL/GenBank/DDBJ databases">
        <authorList>
            <person name="Kikuchi T."/>
        </authorList>
    </citation>
    <scope>NUCLEOTIDE SEQUENCE</scope>
    <source>
        <strain evidence="3">NKZ352</strain>
    </source>
</reference>
<feature type="transmembrane region" description="Helical" evidence="1">
    <location>
        <begin position="277"/>
        <end position="296"/>
    </location>
</feature>
<protein>
    <recommendedName>
        <fullName evidence="2">GOLD domain-containing protein</fullName>
    </recommendedName>
</protein>
<evidence type="ECO:0000259" key="2">
    <source>
        <dbReference type="SMART" id="SM01190"/>
    </source>
</evidence>
<dbReference type="EMBL" id="CAJGYM010000001">
    <property type="protein sequence ID" value="CAD6184203.1"/>
    <property type="molecule type" value="Genomic_DNA"/>
</dbReference>
<feature type="domain" description="GOLD" evidence="2">
    <location>
        <begin position="125"/>
        <end position="301"/>
    </location>
</feature>
<dbReference type="OrthoDB" id="10037706at2759"/>
<evidence type="ECO:0000313" key="3">
    <source>
        <dbReference type="EMBL" id="CAD6184203.1"/>
    </source>
</evidence>
<name>A0A8S1GNM0_9PELO</name>
<dbReference type="SMART" id="SM01190">
    <property type="entry name" value="EMP24_GP25L"/>
    <property type="match status" value="1"/>
</dbReference>
<gene>
    <name evidence="3" type="ORF">CAUJ_LOCUS122</name>
</gene>
<keyword evidence="1" id="KW-0472">Membrane</keyword>
<sequence>MEPPRGVLPAANTAVGKDQADIDPWLTAAHILHALVVCASRVPPFTELPQKQSPVASAAANLSSGAGPRAISGRPDARVLQDANAMRTSRSMAFRIALFVLLSFYGVSSLTTKSRIGDEYQLGRLITIDVESTLTCFFEPLEKGMQLLLSMRPAANSRFPMQFRATSPSTEFSDWATGDGHAEMQHNVTETGDYEFCLYAPRPVRVHFFIHFHHPEKVEESLKQYFEAKDMSAGMQKTMSNVVHKIYSIYYSIKFYNKVSVGDTALQAKNADYIQNYSILFCLLSVAITVLQVIVVRRMFHIDTKRIRI</sequence>
<comment type="caution">
    <text evidence="3">The sequence shown here is derived from an EMBL/GenBank/DDBJ whole genome shotgun (WGS) entry which is preliminary data.</text>
</comment>
<evidence type="ECO:0000313" key="4">
    <source>
        <dbReference type="Proteomes" id="UP000835052"/>
    </source>
</evidence>
<evidence type="ECO:0000256" key="1">
    <source>
        <dbReference type="SAM" id="Phobius"/>
    </source>
</evidence>
<proteinExistence type="predicted"/>
<keyword evidence="1" id="KW-1133">Transmembrane helix</keyword>
<dbReference type="InterPro" id="IPR009038">
    <property type="entry name" value="GOLD_dom"/>
</dbReference>
<accession>A0A8S1GNM0</accession>
<dbReference type="AlphaFoldDB" id="A0A8S1GNM0"/>
<keyword evidence="4" id="KW-1185">Reference proteome</keyword>
<organism evidence="3 4">
    <name type="scientific">Caenorhabditis auriculariae</name>
    <dbReference type="NCBI Taxonomy" id="2777116"/>
    <lineage>
        <taxon>Eukaryota</taxon>
        <taxon>Metazoa</taxon>
        <taxon>Ecdysozoa</taxon>
        <taxon>Nematoda</taxon>
        <taxon>Chromadorea</taxon>
        <taxon>Rhabditida</taxon>
        <taxon>Rhabditina</taxon>
        <taxon>Rhabditomorpha</taxon>
        <taxon>Rhabditoidea</taxon>
        <taxon>Rhabditidae</taxon>
        <taxon>Peloderinae</taxon>
        <taxon>Caenorhabditis</taxon>
    </lineage>
</organism>
<keyword evidence="1" id="KW-0812">Transmembrane</keyword>
<dbReference type="Pfam" id="PF01105">
    <property type="entry name" value="EMP24_GP25L"/>
    <property type="match status" value="1"/>
</dbReference>